<dbReference type="PROSITE" id="PS51208">
    <property type="entry name" value="AUTOTRANSPORTER"/>
    <property type="match status" value="1"/>
</dbReference>
<dbReference type="GO" id="GO:0019867">
    <property type="term" value="C:outer membrane"/>
    <property type="evidence" value="ECO:0007669"/>
    <property type="project" value="InterPro"/>
</dbReference>
<dbReference type="SUPFAM" id="SSF103515">
    <property type="entry name" value="Autotransporter"/>
    <property type="match status" value="1"/>
</dbReference>
<dbReference type="PRINTS" id="PR01484">
    <property type="entry name" value="PRTACTNFAMLY"/>
</dbReference>
<accession>A0A4Q1HN22</accession>
<comment type="caution">
    <text evidence="4">The sequence shown here is derived from an EMBL/GenBank/DDBJ whole genome shotgun (WGS) entry which is preliminary data.</text>
</comment>
<dbReference type="Gene3D" id="2.160.20.20">
    <property type="match status" value="1"/>
</dbReference>
<dbReference type="Gene3D" id="2.40.128.130">
    <property type="entry name" value="Autotransporter beta-domain"/>
    <property type="match status" value="1"/>
</dbReference>
<dbReference type="InterPro" id="IPR003991">
    <property type="entry name" value="Pertactin_virulence_factor"/>
</dbReference>
<dbReference type="RefSeq" id="WP_129148359.1">
    <property type="nucleotide sequence ID" value="NZ_JBHSDO010000016.1"/>
</dbReference>
<dbReference type="OrthoDB" id="8612831at2"/>
<dbReference type="Pfam" id="PF18883">
    <property type="entry name" value="AC_1"/>
    <property type="match status" value="1"/>
</dbReference>
<dbReference type="InterPro" id="IPR006315">
    <property type="entry name" value="OM_autotransptr_brl_dom"/>
</dbReference>
<dbReference type="Proteomes" id="UP000290849">
    <property type="component" value="Unassembled WGS sequence"/>
</dbReference>
<dbReference type="EMBL" id="PYAL01000001">
    <property type="protein sequence ID" value="RXN92394.1"/>
    <property type="molecule type" value="Genomic_DNA"/>
</dbReference>
<dbReference type="InterPro" id="IPR012332">
    <property type="entry name" value="Autotransporter_pectin_lyase_C"/>
</dbReference>
<evidence type="ECO:0000313" key="4">
    <source>
        <dbReference type="EMBL" id="RXN92394.1"/>
    </source>
</evidence>
<feature type="region of interest" description="Disordered" evidence="1">
    <location>
        <begin position="692"/>
        <end position="732"/>
    </location>
</feature>
<evidence type="ECO:0000259" key="3">
    <source>
        <dbReference type="PROSITE" id="PS51208"/>
    </source>
</evidence>
<sequence>MAMGKVQGRATARAVQAAFCGIALVGAQAKAADYVFGPGPVYQPIRVQGAGNTVTVEGNTTIQPQEPYPTNYSGTGLQLLSGATAVLKADDGPIVINVHGHAADGLFVGNNSTMTVNPGGTTISVLTDPTDNDHNSRGIYTVGDTGPSVFKGSDIYITVDGSNSDALRSYGQYATVDLNDSTLTTTGSTSRGVTSWGGATITLNNTAISTQGTQAYGVWMTSGVAGQDTHVTMNGGSILTTGGSAYGVLVYPGTDFTGNGTSVRTTGNSYAVYVYGGKVDGTGMSILAEDTRALVVSQPTSVVDLTDATIRTTKDSTQTVWVSAGSATLTNARITADGSNSIPVWTTGGQTTLNGGTVTTSAASSRAILVQGGGLALGLDGNGAGTFVRTTGANADAVSVLNGTTFSADGATLSAEGANSLALRFYGGDATTPNTANLKDTTIRSAQLDGLYFYGGQGVVNMDGGSVTGGRRAVWVAPVGGVAASGTLNASNGAVITGIVGATAGSSIALNLASDSRWNVTADSTVNSLSNSHGTVDLQAAADVASRPMDASAYRVLQVSGNYSGDQGVVAVNTYLNKGGALSNQYTDRMLIAGNASGTSLVQVKEVSGSPGGLTAGGGVPLNDEGISLVQVAGTSSVSAFALSGDYVTVGNSPHAYRLFAYGPGSALGSADPAQSLVGGTGSHWDYRLQSAFVTPDGPTPDPEGGESGGGESGGGESGGGESGGGLPDPDEVRYEVAPQVASYLIAPIALQYATYADLDSLHRRLGEIRDDRALGNNLGKGEAFVRAYGGDFSYATNRKFKDFGYDASGNYAAVQFGGNLYKQATDNGIWRFGLAGTFGHLNYDPHAVDGPSKTKTDTYRVSGYATYQADKGWYVDGILSFGWFDGNVDTDARGKAMDLRGTSVAGSVEAGYPIDIGHGINLEPQAQVNVQRLSFNRKTDADGLDVDIASQTQVLGRLGARVTRPIDVSGGRITPYAGVHVLHAFNGGSNVTVGDETFRTGKYGDAMRYSAGVTGTVNRKWSLYGEVARIEAMGSGVDAWLFNAGARYRF</sequence>
<feature type="chain" id="PRO_5020679396" description="Autotransporter domain-containing protein" evidence="2">
    <location>
        <begin position="32"/>
        <end position="1051"/>
    </location>
</feature>
<dbReference type="SUPFAM" id="SSF51126">
    <property type="entry name" value="Pectin lyase-like"/>
    <property type="match status" value="2"/>
</dbReference>
<organism evidence="4 5">
    <name type="scientific">Achromobacter aloeverae</name>
    <dbReference type="NCBI Taxonomy" id="1750518"/>
    <lineage>
        <taxon>Bacteria</taxon>
        <taxon>Pseudomonadati</taxon>
        <taxon>Pseudomonadota</taxon>
        <taxon>Betaproteobacteria</taxon>
        <taxon>Burkholderiales</taxon>
        <taxon>Alcaligenaceae</taxon>
        <taxon>Achromobacter</taxon>
    </lineage>
</organism>
<gene>
    <name evidence="4" type="ORF">C7R54_01150</name>
</gene>
<feature type="signal peptide" evidence="2">
    <location>
        <begin position="1"/>
        <end position="31"/>
    </location>
</feature>
<evidence type="ECO:0000256" key="2">
    <source>
        <dbReference type="SAM" id="SignalP"/>
    </source>
</evidence>
<dbReference type="Pfam" id="PF03797">
    <property type="entry name" value="Autotransporter"/>
    <property type="match status" value="1"/>
</dbReference>
<name>A0A4Q1HN22_9BURK</name>
<evidence type="ECO:0000256" key="1">
    <source>
        <dbReference type="SAM" id="MobiDB-lite"/>
    </source>
</evidence>
<dbReference type="CDD" id="cd01344">
    <property type="entry name" value="PL2_Passenger_AT"/>
    <property type="match status" value="1"/>
</dbReference>
<dbReference type="SMART" id="SM00869">
    <property type="entry name" value="Autotransporter"/>
    <property type="match status" value="1"/>
</dbReference>
<evidence type="ECO:0000313" key="5">
    <source>
        <dbReference type="Proteomes" id="UP000290849"/>
    </source>
</evidence>
<keyword evidence="5" id="KW-1185">Reference proteome</keyword>
<dbReference type="InterPro" id="IPR043990">
    <property type="entry name" value="AC_1"/>
</dbReference>
<dbReference type="AlphaFoldDB" id="A0A4Q1HN22"/>
<dbReference type="InterPro" id="IPR036709">
    <property type="entry name" value="Autotransporte_beta_dom_sf"/>
</dbReference>
<dbReference type="InterPro" id="IPR005546">
    <property type="entry name" value="Autotransporte_beta"/>
</dbReference>
<dbReference type="InterPro" id="IPR011050">
    <property type="entry name" value="Pectin_lyase_fold/virulence"/>
</dbReference>
<proteinExistence type="predicted"/>
<reference evidence="4 5" key="1">
    <citation type="journal article" date="2017" name="Int. J. Syst. Evol. Microbiol.">
        <title>Achromobacter aloeverae sp. nov., isolated from the root of Aloe vera (L.) Burm.f.</title>
        <authorList>
            <person name="Kuncharoen N."/>
            <person name="Muramatsu Y."/>
            <person name="Shibata C."/>
            <person name="Kamakura Y."/>
            <person name="Nakagawa Y."/>
            <person name="Tanasupawat S."/>
        </authorList>
    </citation>
    <scope>NUCLEOTIDE SEQUENCE [LARGE SCALE GENOMIC DNA]</scope>
    <source>
        <strain evidence="4 5">AVA-1</strain>
    </source>
</reference>
<feature type="domain" description="Autotransporter" evidence="3">
    <location>
        <begin position="777"/>
        <end position="1051"/>
    </location>
</feature>
<protein>
    <recommendedName>
        <fullName evidence="3">Autotransporter domain-containing protein</fullName>
    </recommendedName>
</protein>
<dbReference type="NCBIfam" id="TIGR01414">
    <property type="entry name" value="autotrans_barl"/>
    <property type="match status" value="1"/>
</dbReference>
<feature type="compositionally biased region" description="Gly residues" evidence="1">
    <location>
        <begin position="706"/>
        <end position="727"/>
    </location>
</feature>
<keyword evidence="2" id="KW-0732">Signal</keyword>